<dbReference type="AlphaFoldDB" id="A0A0B2VRS7"/>
<reference evidence="1 2" key="1">
    <citation type="submission" date="2014-11" db="EMBL/GenBank/DDBJ databases">
        <title>Genetic blueprint of the zoonotic pathogen Toxocara canis.</title>
        <authorList>
            <person name="Zhu X.-Q."/>
            <person name="Korhonen P.K."/>
            <person name="Cai H."/>
            <person name="Young N.D."/>
            <person name="Nejsum P."/>
            <person name="von Samson-Himmelstjerna G."/>
            <person name="Boag P.R."/>
            <person name="Tan P."/>
            <person name="Li Q."/>
            <person name="Min J."/>
            <person name="Yang Y."/>
            <person name="Wang X."/>
            <person name="Fang X."/>
            <person name="Hall R.S."/>
            <person name="Hofmann A."/>
            <person name="Sternberg P.W."/>
            <person name="Jex A.R."/>
            <person name="Gasser R.B."/>
        </authorList>
    </citation>
    <scope>NUCLEOTIDE SEQUENCE [LARGE SCALE GENOMIC DNA]</scope>
    <source>
        <strain evidence="1">PN_DK_2014</strain>
    </source>
</reference>
<evidence type="ECO:0000313" key="2">
    <source>
        <dbReference type="Proteomes" id="UP000031036"/>
    </source>
</evidence>
<keyword evidence="2" id="KW-1185">Reference proteome</keyword>
<dbReference type="EMBL" id="JPKZ01001069">
    <property type="protein sequence ID" value="KHN84107.1"/>
    <property type="molecule type" value="Genomic_DNA"/>
</dbReference>
<accession>A0A0B2VRS7</accession>
<dbReference type="Proteomes" id="UP000031036">
    <property type="component" value="Unassembled WGS sequence"/>
</dbReference>
<protein>
    <submittedName>
        <fullName evidence="1">Uncharacterized protein</fullName>
    </submittedName>
</protein>
<evidence type="ECO:0000313" key="1">
    <source>
        <dbReference type="EMBL" id="KHN84107.1"/>
    </source>
</evidence>
<proteinExistence type="predicted"/>
<organism evidence="1 2">
    <name type="scientific">Toxocara canis</name>
    <name type="common">Canine roundworm</name>
    <dbReference type="NCBI Taxonomy" id="6265"/>
    <lineage>
        <taxon>Eukaryota</taxon>
        <taxon>Metazoa</taxon>
        <taxon>Ecdysozoa</taxon>
        <taxon>Nematoda</taxon>
        <taxon>Chromadorea</taxon>
        <taxon>Rhabditida</taxon>
        <taxon>Spirurina</taxon>
        <taxon>Ascaridomorpha</taxon>
        <taxon>Ascaridoidea</taxon>
        <taxon>Toxocaridae</taxon>
        <taxon>Toxocara</taxon>
    </lineage>
</organism>
<comment type="caution">
    <text evidence="1">The sequence shown here is derived from an EMBL/GenBank/DDBJ whole genome shotgun (WGS) entry which is preliminary data.</text>
</comment>
<gene>
    <name evidence="1" type="ORF">Tcan_06405</name>
</gene>
<sequence length="113" mass="13094">MHAIRRSPMSVLLWRRRALCWLNRAVYHRHPAAVRVEIRLLSNCFTFLEIRHSLSVTGIYKYGVPATKKNICWASVICKFIVTYTSRIAGTCQGRKDIREFTLPGANENFRSP</sequence>
<name>A0A0B2VRS7_TOXCA</name>